<sequence>FLRPSVMSSETFKKSIVGAEAAQIITLLVATSVPEMLAAVEESKALDILLRVLKKARCSRCKRVADSIAQLCSKGHILCSGCEKTSLNCSTCGPKLSLLQLPILDSFLRLLPRECRNYGCPKITTFLSVHQEWCEYQESSCKFCNCSVNSLRIMSHLQSEHPDQTIILEGKSQLSLRNFHHDEAREDYTPIYVGGQFLWGITRNCTARNEFIRNFELVPKGKPTSTIHVKLIFGEPKSGNFDQTEKDLTLEPWFKNTGRNEICYVSSQLKRFTDKENLCWEEEFTVSGSTLEHDISQSLEETLNAEQIQEKYKRQISWKLAEEAKMAIENKEEKPQSDFTLKTKESTRIPSTVVLSSENTQLLVTNTKVEVNTHHEPTNNELTTETKTTPDNHLDLSDGEIRLLTSAPGSRLRSPIPPPLPNPISIIPIVIRRRDHNKKSVGGVRLSTFEPSKAVGNTPKDDLNESTN</sequence>
<feature type="compositionally biased region" description="Basic and acidic residues" evidence="1">
    <location>
        <begin position="459"/>
        <end position="468"/>
    </location>
</feature>
<feature type="region of interest" description="Disordered" evidence="1">
    <location>
        <begin position="377"/>
        <end position="396"/>
    </location>
</feature>
<protein>
    <recommendedName>
        <fullName evidence="3">RING-type E3 ubiquitin transferase</fullName>
    </recommendedName>
</protein>
<feature type="non-terminal residue" evidence="2">
    <location>
        <position position="1"/>
    </location>
</feature>
<gene>
    <name evidence="2" type="ORF">g.30470</name>
</gene>
<evidence type="ECO:0008006" key="3">
    <source>
        <dbReference type="Google" id="ProtNLM"/>
    </source>
</evidence>
<organism evidence="2">
    <name type="scientific">Graphocephala atropunctata</name>
    <dbReference type="NCBI Taxonomy" id="36148"/>
    <lineage>
        <taxon>Eukaryota</taxon>
        <taxon>Metazoa</taxon>
        <taxon>Ecdysozoa</taxon>
        <taxon>Arthropoda</taxon>
        <taxon>Hexapoda</taxon>
        <taxon>Insecta</taxon>
        <taxon>Pterygota</taxon>
        <taxon>Neoptera</taxon>
        <taxon>Paraneoptera</taxon>
        <taxon>Hemiptera</taxon>
        <taxon>Auchenorrhyncha</taxon>
        <taxon>Membracoidea</taxon>
        <taxon>Cicadellidae</taxon>
        <taxon>Cicadellinae</taxon>
        <taxon>Cicadellini</taxon>
        <taxon>Graphocephala</taxon>
    </lineage>
</organism>
<dbReference type="AlphaFoldDB" id="A0A1B6MN30"/>
<evidence type="ECO:0000256" key="1">
    <source>
        <dbReference type="SAM" id="MobiDB-lite"/>
    </source>
</evidence>
<feature type="region of interest" description="Disordered" evidence="1">
    <location>
        <begin position="442"/>
        <end position="468"/>
    </location>
</feature>
<accession>A0A1B6MN30</accession>
<name>A0A1B6MN30_9HEMI</name>
<dbReference type="EMBL" id="GEBQ01002702">
    <property type="protein sequence ID" value="JAT37275.1"/>
    <property type="molecule type" value="Transcribed_RNA"/>
</dbReference>
<reference evidence="2" key="1">
    <citation type="submission" date="2015-11" db="EMBL/GenBank/DDBJ databases">
        <title>De novo transcriptome assembly of four potential Pierce s Disease insect vectors from Arizona vineyards.</title>
        <authorList>
            <person name="Tassone E.E."/>
        </authorList>
    </citation>
    <scope>NUCLEOTIDE SEQUENCE</scope>
</reference>
<proteinExistence type="predicted"/>
<evidence type="ECO:0000313" key="2">
    <source>
        <dbReference type="EMBL" id="JAT37275.1"/>
    </source>
</evidence>